<evidence type="ECO:0000256" key="2">
    <source>
        <dbReference type="ARBA" id="ARBA00023002"/>
    </source>
</evidence>
<dbReference type="Gene3D" id="3.40.50.720">
    <property type="entry name" value="NAD(P)-binding Rossmann-like Domain"/>
    <property type="match status" value="1"/>
</dbReference>
<dbReference type="InterPro" id="IPR036291">
    <property type="entry name" value="NAD(P)-bd_dom_sf"/>
</dbReference>
<dbReference type="Proteomes" id="UP000186438">
    <property type="component" value="Unassembled WGS sequence"/>
</dbReference>
<dbReference type="GO" id="GO:0048038">
    <property type="term" value="F:quinone binding"/>
    <property type="evidence" value="ECO:0007669"/>
    <property type="project" value="TreeGrafter"/>
</dbReference>
<dbReference type="EMBL" id="MPNT01000001">
    <property type="protein sequence ID" value="OJZ76119.1"/>
    <property type="molecule type" value="Genomic_DNA"/>
</dbReference>
<dbReference type="STRING" id="53378.BRW65_01420"/>
<dbReference type="RefSeq" id="WP_073870372.1">
    <property type="nucleotide sequence ID" value="NZ_MPNT01000001.1"/>
</dbReference>
<dbReference type="Pfam" id="PF13561">
    <property type="entry name" value="adh_short_C2"/>
    <property type="match status" value="1"/>
</dbReference>
<dbReference type="AlphaFoldDB" id="A0A1Q4I2B7"/>
<dbReference type="InterPro" id="IPR020904">
    <property type="entry name" value="Sc_DH/Rdtase_CS"/>
</dbReference>
<dbReference type="GO" id="GO:0016616">
    <property type="term" value="F:oxidoreductase activity, acting on the CH-OH group of donors, NAD or NADP as acceptor"/>
    <property type="evidence" value="ECO:0007669"/>
    <property type="project" value="TreeGrafter"/>
</dbReference>
<dbReference type="PRINTS" id="PR00080">
    <property type="entry name" value="SDRFAMILY"/>
</dbReference>
<evidence type="ECO:0000313" key="4">
    <source>
        <dbReference type="Proteomes" id="UP000186438"/>
    </source>
</evidence>
<keyword evidence="2" id="KW-0560">Oxidoreductase</keyword>
<proteinExistence type="inferred from homology"/>
<dbReference type="PROSITE" id="PS00061">
    <property type="entry name" value="ADH_SHORT"/>
    <property type="match status" value="1"/>
</dbReference>
<dbReference type="PANTHER" id="PTHR42760:SF133">
    <property type="entry name" value="3-OXOACYL-[ACYL-CARRIER-PROTEIN] REDUCTASE"/>
    <property type="match status" value="1"/>
</dbReference>
<dbReference type="InterPro" id="IPR002347">
    <property type="entry name" value="SDR_fam"/>
</dbReference>
<dbReference type="SUPFAM" id="SSF51735">
    <property type="entry name" value="NAD(P)-binding Rossmann-fold domains"/>
    <property type="match status" value="1"/>
</dbReference>
<protein>
    <recommendedName>
        <fullName evidence="5">3-oxoacyl-ACP reductase</fullName>
    </recommendedName>
</protein>
<dbReference type="GO" id="GO:0006633">
    <property type="term" value="P:fatty acid biosynthetic process"/>
    <property type="evidence" value="ECO:0007669"/>
    <property type="project" value="TreeGrafter"/>
</dbReference>
<evidence type="ECO:0008006" key="5">
    <source>
        <dbReference type="Google" id="ProtNLM"/>
    </source>
</evidence>
<accession>A0A1Q4I2B7</accession>
<dbReference type="PANTHER" id="PTHR42760">
    <property type="entry name" value="SHORT-CHAIN DEHYDROGENASES/REDUCTASES FAMILY MEMBER"/>
    <property type="match status" value="1"/>
</dbReference>
<comment type="similarity">
    <text evidence="1">Belongs to the short-chain dehydrogenases/reductases (SDR) family.</text>
</comment>
<evidence type="ECO:0000313" key="3">
    <source>
        <dbReference type="EMBL" id="OJZ76119.1"/>
    </source>
</evidence>
<dbReference type="FunFam" id="3.40.50.720:FF:000084">
    <property type="entry name" value="Short-chain dehydrogenase reductase"/>
    <property type="match status" value="1"/>
</dbReference>
<sequence length="259" mass="27611">MDVPQQGVLEGKVSIVTGARRGIGKAEAEALAAQGSAVVVCDIVYDELVAVRDAITGAGGQCVALQCDVREKDQIHEVVNQTVSHFGKVDVLINNAQGAVDPVEWEDLDDETIHTALYSGPVASLRFMQACFPYMKKQNWGRIINTASGVSRGGVSNFGHYAMSKGAIASLTYAAATDWSKFGITVNVIYPAILTEGMKAWMELSPENRTMIESSFPIGYAGDTEKDLAPVVVFLASDAAGYLTGHPFYIDGGAAYAPR</sequence>
<organism evidence="3 4">
    <name type="scientific">Mycobacterium paraffinicum</name>
    <dbReference type="NCBI Taxonomy" id="53378"/>
    <lineage>
        <taxon>Bacteria</taxon>
        <taxon>Bacillati</taxon>
        <taxon>Actinomycetota</taxon>
        <taxon>Actinomycetes</taxon>
        <taxon>Mycobacteriales</taxon>
        <taxon>Mycobacteriaceae</taxon>
        <taxon>Mycobacterium</taxon>
    </lineage>
</organism>
<gene>
    <name evidence="3" type="ORF">BRW65_01420</name>
</gene>
<dbReference type="OrthoDB" id="4380821at2"/>
<dbReference type="PRINTS" id="PR00081">
    <property type="entry name" value="GDHRDH"/>
</dbReference>
<comment type="caution">
    <text evidence="3">The sequence shown here is derived from an EMBL/GenBank/DDBJ whole genome shotgun (WGS) entry which is preliminary data.</text>
</comment>
<dbReference type="CDD" id="cd05233">
    <property type="entry name" value="SDR_c"/>
    <property type="match status" value="1"/>
</dbReference>
<name>A0A1Q4I2B7_9MYCO</name>
<reference evidence="3 4" key="1">
    <citation type="submission" date="2016-11" db="EMBL/GenBank/DDBJ databases">
        <title>Genome sequences of unsequenced Mycobacteria.</title>
        <authorList>
            <person name="Greninger A.L."/>
            <person name="Fang F."/>
            <person name="Jerome K.R."/>
        </authorList>
    </citation>
    <scope>NUCLEOTIDE SEQUENCE [LARGE SCALE GENOMIC DNA]</scope>
    <source>
        <strain evidence="3 4">M11</strain>
    </source>
</reference>
<evidence type="ECO:0000256" key="1">
    <source>
        <dbReference type="ARBA" id="ARBA00006484"/>
    </source>
</evidence>
<keyword evidence="4" id="KW-1185">Reference proteome</keyword>